<dbReference type="InterPro" id="IPR005651">
    <property type="entry name" value="Trm112-like"/>
</dbReference>
<dbReference type="Gene3D" id="2.20.25.10">
    <property type="match status" value="1"/>
</dbReference>
<comment type="similarity">
    <text evidence="1">Belongs to the UPF0434 family.</text>
</comment>
<dbReference type="PANTHER" id="PTHR33505:SF4">
    <property type="entry name" value="PROTEIN PREY, MITOCHONDRIAL"/>
    <property type="match status" value="1"/>
</dbReference>
<comment type="caution">
    <text evidence="2">The sequence shown here is derived from an EMBL/GenBank/DDBJ whole genome shotgun (WGS) entry which is preliminary data.</text>
</comment>
<dbReference type="Pfam" id="PF03966">
    <property type="entry name" value="Trm112p"/>
    <property type="match status" value="1"/>
</dbReference>
<dbReference type="EMBL" id="VLLN01000010">
    <property type="protein sequence ID" value="TWJ19283.1"/>
    <property type="molecule type" value="Genomic_DNA"/>
</dbReference>
<protein>
    <recommendedName>
        <fullName evidence="1">UPF0434 protein JN12_01974</fullName>
    </recommendedName>
</protein>
<keyword evidence="3" id="KW-1185">Reference proteome</keyword>
<dbReference type="Proteomes" id="UP000319449">
    <property type="component" value="Unassembled WGS sequence"/>
</dbReference>
<dbReference type="GO" id="GO:0005829">
    <property type="term" value="C:cytosol"/>
    <property type="evidence" value="ECO:0007669"/>
    <property type="project" value="TreeGrafter"/>
</dbReference>
<evidence type="ECO:0000313" key="3">
    <source>
        <dbReference type="Proteomes" id="UP000319449"/>
    </source>
</evidence>
<proteinExistence type="inferred from homology"/>
<dbReference type="RefSeq" id="WP_145021942.1">
    <property type="nucleotide sequence ID" value="NZ_VLLN01000010.1"/>
</dbReference>
<dbReference type="OrthoDB" id="9812205at2"/>
<organism evidence="2 3">
    <name type="scientific">Geobacter argillaceus</name>
    <dbReference type="NCBI Taxonomy" id="345631"/>
    <lineage>
        <taxon>Bacteria</taxon>
        <taxon>Pseudomonadati</taxon>
        <taxon>Thermodesulfobacteriota</taxon>
        <taxon>Desulfuromonadia</taxon>
        <taxon>Geobacterales</taxon>
        <taxon>Geobacteraceae</taxon>
        <taxon>Geobacter</taxon>
    </lineage>
</organism>
<dbReference type="PANTHER" id="PTHR33505">
    <property type="entry name" value="ZGC:162634"/>
    <property type="match status" value="1"/>
</dbReference>
<evidence type="ECO:0000313" key="2">
    <source>
        <dbReference type="EMBL" id="TWJ19283.1"/>
    </source>
</evidence>
<sequence>MALSEELLAILACPQCKGGLQYEQELPALTCNVCRLRYPVREGIPVMLVDEAELLS</sequence>
<name>A0A562VMR7_9BACT</name>
<gene>
    <name evidence="2" type="ORF">JN12_01974</name>
</gene>
<evidence type="ECO:0000256" key="1">
    <source>
        <dbReference type="HAMAP-Rule" id="MF_01187"/>
    </source>
</evidence>
<reference evidence="2 3" key="1">
    <citation type="submission" date="2019-07" db="EMBL/GenBank/DDBJ databases">
        <title>Genomic Encyclopedia of Archaeal and Bacterial Type Strains, Phase II (KMG-II): from individual species to whole genera.</title>
        <authorList>
            <person name="Goeker M."/>
        </authorList>
    </citation>
    <scope>NUCLEOTIDE SEQUENCE [LARGE SCALE GENOMIC DNA]</scope>
    <source>
        <strain evidence="2 3">ATCC BAA-1139</strain>
    </source>
</reference>
<accession>A0A562VMR7</accession>
<dbReference type="HAMAP" id="MF_01187">
    <property type="entry name" value="UPF0434"/>
    <property type="match status" value="1"/>
</dbReference>
<dbReference type="AlphaFoldDB" id="A0A562VMR7"/>
<dbReference type="SUPFAM" id="SSF158997">
    <property type="entry name" value="Trm112p-like"/>
    <property type="match status" value="1"/>
</dbReference>